<dbReference type="InterPro" id="IPR002876">
    <property type="entry name" value="Transcrip_reg_TACO1-like"/>
</dbReference>
<keyword evidence="4 6" id="KW-0238">DNA-binding</keyword>
<keyword evidence="2 6" id="KW-0963">Cytoplasm</keyword>
<proteinExistence type="inferred from homology"/>
<dbReference type="RefSeq" id="WP_065432560.1">
    <property type="nucleotide sequence ID" value="NZ_BDDL01000052.1"/>
</dbReference>
<evidence type="ECO:0000256" key="4">
    <source>
        <dbReference type="ARBA" id="ARBA00023125"/>
    </source>
</evidence>
<dbReference type="NCBIfam" id="TIGR01033">
    <property type="entry name" value="YebC/PmpR family DNA-binding transcriptional regulator"/>
    <property type="match status" value="1"/>
</dbReference>
<dbReference type="GO" id="GO:0006355">
    <property type="term" value="P:regulation of DNA-templated transcription"/>
    <property type="evidence" value="ECO:0007669"/>
    <property type="project" value="UniProtKB-UniRule"/>
</dbReference>
<dbReference type="GO" id="GO:0003677">
    <property type="term" value="F:DNA binding"/>
    <property type="evidence" value="ECO:0007669"/>
    <property type="project" value="UniProtKB-UniRule"/>
</dbReference>
<dbReference type="InterPro" id="IPR048300">
    <property type="entry name" value="TACO1_YebC-like_2nd/3rd_dom"/>
</dbReference>
<dbReference type="Proteomes" id="UP000092677">
    <property type="component" value="Unassembled WGS sequence"/>
</dbReference>
<dbReference type="NCBIfam" id="NF009044">
    <property type="entry name" value="PRK12378.1"/>
    <property type="match status" value="1"/>
</dbReference>
<protein>
    <recommendedName>
        <fullName evidence="6">Probable transcriptional regulatory protein EHRUM2_04290</fullName>
    </recommendedName>
</protein>
<dbReference type="STRING" id="779.GCA_002019755_00410"/>
<evidence type="ECO:0000256" key="6">
    <source>
        <dbReference type="HAMAP-Rule" id="MF_00693"/>
    </source>
</evidence>
<keyword evidence="5 6" id="KW-0804">Transcription</keyword>
<evidence type="ECO:0000256" key="2">
    <source>
        <dbReference type="ARBA" id="ARBA00022490"/>
    </source>
</evidence>
<evidence type="ECO:0000256" key="7">
    <source>
        <dbReference type="SAM" id="MobiDB-lite"/>
    </source>
</evidence>
<evidence type="ECO:0000259" key="9">
    <source>
        <dbReference type="Pfam" id="PF20772"/>
    </source>
</evidence>
<reference evidence="11" key="1">
    <citation type="submission" date="2016-05" db="EMBL/GenBank/DDBJ databases">
        <title>Draft genome sequences of four strains of Ehrlichia ruminantium, a tick-borne pathogen of ruminants, isolated from Zimbabwe, The Gambia and Ghana.</title>
        <authorList>
            <person name="Nakao R."/>
            <person name="Jongejan F."/>
            <person name="Sugimoto C."/>
        </authorList>
    </citation>
    <scope>NUCLEOTIDE SEQUENCE [LARGE SCALE GENOMIC DNA]</scope>
    <source>
        <strain evidence="11">Kerr Seringe</strain>
    </source>
</reference>
<keyword evidence="3 6" id="KW-0805">Transcription regulation</keyword>
<dbReference type="AlphaFoldDB" id="A0A170QQ32"/>
<dbReference type="InterPro" id="IPR017856">
    <property type="entry name" value="Integrase-like_N"/>
</dbReference>
<evidence type="ECO:0000313" key="10">
    <source>
        <dbReference type="EMBL" id="GAT77215.1"/>
    </source>
</evidence>
<dbReference type="InterPro" id="IPR049083">
    <property type="entry name" value="TACO1_YebC_N"/>
</dbReference>
<name>A0A170QQ32_EHRRU</name>
<dbReference type="FunFam" id="1.10.10.200:FF:000002">
    <property type="entry name" value="Probable transcriptional regulatory protein CLM62_37755"/>
    <property type="match status" value="1"/>
</dbReference>
<comment type="subcellular location">
    <subcellularLocation>
        <location evidence="6">Cytoplasm</location>
    </subcellularLocation>
</comment>
<dbReference type="EMBL" id="BDDL01000052">
    <property type="protein sequence ID" value="GAT77215.1"/>
    <property type="molecule type" value="Genomic_DNA"/>
</dbReference>
<feature type="region of interest" description="Disordered" evidence="7">
    <location>
        <begin position="1"/>
        <end position="21"/>
    </location>
</feature>
<dbReference type="Pfam" id="PF01709">
    <property type="entry name" value="Transcrip_reg"/>
    <property type="match status" value="1"/>
</dbReference>
<organism evidence="10 11">
    <name type="scientific">Ehrlichia ruminantium</name>
    <name type="common">heartwater rickettsia</name>
    <name type="synonym">Cowdria ruminantium</name>
    <dbReference type="NCBI Taxonomy" id="779"/>
    <lineage>
        <taxon>Bacteria</taxon>
        <taxon>Pseudomonadati</taxon>
        <taxon>Pseudomonadota</taxon>
        <taxon>Alphaproteobacteria</taxon>
        <taxon>Rickettsiales</taxon>
        <taxon>Anaplasmataceae</taxon>
        <taxon>Ehrlichia</taxon>
    </lineage>
</organism>
<dbReference type="GO" id="GO:0005737">
    <property type="term" value="C:cytoplasm"/>
    <property type="evidence" value="ECO:0007669"/>
    <property type="project" value="UniProtKB-SubCell"/>
</dbReference>
<dbReference type="Pfam" id="PF20772">
    <property type="entry name" value="TACO1_YebC_N"/>
    <property type="match status" value="1"/>
</dbReference>
<dbReference type="PANTHER" id="PTHR12532:SF11">
    <property type="match status" value="1"/>
</dbReference>
<evidence type="ECO:0000256" key="5">
    <source>
        <dbReference type="ARBA" id="ARBA00023163"/>
    </source>
</evidence>
<comment type="caution">
    <text evidence="10">The sequence shown here is derived from an EMBL/GenBank/DDBJ whole genome shotgun (WGS) entry which is preliminary data.</text>
</comment>
<dbReference type="Gene3D" id="1.10.10.200">
    <property type="match status" value="1"/>
</dbReference>
<dbReference type="NCBIfam" id="NF001030">
    <property type="entry name" value="PRK00110.1"/>
    <property type="match status" value="1"/>
</dbReference>
<evidence type="ECO:0000256" key="3">
    <source>
        <dbReference type="ARBA" id="ARBA00023015"/>
    </source>
</evidence>
<evidence type="ECO:0000259" key="8">
    <source>
        <dbReference type="Pfam" id="PF01709"/>
    </source>
</evidence>
<evidence type="ECO:0000313" key="11">
    <source>
        <dbReference type="Proteomes" id="UP000092677"/>
    </source>
</evidence>
<dbReference type="PANTHER" id="PTHR12532">
    <property type="entry name" value="TRANSLATIONAL ACTIVATOR OF CYTOCHROME C OXIDASE 1"/>
    <property type="match status" value="1"/>
</dbReference>
<sequence length="249" mass="28312">MAGHSQFANIKHRKGAQDAKRAQKFTKLIREIIVATKQGLPDPEFNSRLRSAIITAKKENLPKDRIDAAIKTASGNNQQDNFEEVVYEGYGPGNIALIIQTLTNNRNRTAAELRHALSKYNGKLGESGSVSFLFNHVGLIAYKASSINSFDALFNTAIELQALDVEENDYDEEKMYYVTCNIQDFGNVRDQLFKKFSDAEFSRLFWKPINIITIDDEELQKRILNLMDVLENNDDVQHVDSNFIFNTKI</sequence>
<comment type="similarity">
    <text evidence="1 6">Belongs to the TACO1 family.</text>
</comment>
<dbReference type="InterPro" id="IPR026564">
    <property type="entry name" value="Transcrip_reg_TACO1-like_dom3"/>
</dbReference>
<feature type="domain" description="TACO1/YebC-like N-terminal" evidence="9">
    <location>
        <begin position="5"/>
        <end position="75"/>
    </location>
</feature>
<gene>
    <name evidence="10" type="ORF">EHRUM2_04290</name>
</gene>
<feature type="domain" description="TACO1/YebC-like second and third" evidence="8">
    <location>
        <begin position="82"/>
        <end position="243"/>
    </location>
</feature>
<dbReference type="SUPFAM" id="SSF75625">
    <property type="entry name" value="YebC-like"/>
    <property type="match status" value="1"/>
</dbReference>
<evidence type="ECO:0000256" key="1">
    <source>
        <dbReference type="ARBA" id="ARBA00008724"/>
    </source>
</evidence>
<dbReference type="Gene3D" id="3.30.70.980">
    <property type="match status" value="2"/>
</dbReference>
<accession>A0A170QQ32</accession>
<dbReference type="HAMAP" id="MF_00693">
    <property type="entry name" value="Transcrip_reg_TACO1"/>
    <property type="match status" value="1"/>
</dbReference>
<dbReference type="InterPro" id="IPR029072">
    <property type="entry name" value="YebC-like"/>
</dbReference>